<proteinExistence type="predicted"/>
<evidence type="ECO:0000313" key="4">
    <source>
        <dbReference type="EMBL" id="KAJ0398547.1"/>
    </source>
</evidence>
<sequence>MRIWSLLHAISLTISSIAAGAVASGIYRHTELRVSAVRFVFFFFFFYLWLWSMFRGIFYVDMFLMDDLTLSDQLQGVDYEYLDSLGLHSVAQITNVTRPWLSFVLVMGDTCLMAASLWMFPMTWELSRLARMSMDRGVARERDVVRWYGKWVHILIVIFFFVVAGYTIYNRGFNNRSYRVLISGNMLQAFTLVYVVYVLFRLKWSGRKYETINGTQVASPLYKRLKSIMIVYGVFSFQYQMVSLILLFSHFEVKVPGILIGLSSFLFNNSGTALSIVMGCSQECFFRSFRQYLPEEYTTAFYVSEPSVAMASAATPCLPPTVNPVFVYTDIESSSQLWSYEDGAVMRLANELHDEILRSLLTKHRGYEITTCGDAFQLAFHTIKDAVEYCIDAQLRLLDAEWPRELHNLIPATMREKAKGKKYTFSGLRVRMGIHDAQEVEGVLVVGVHPVTGKATYTGLSEIIANDMGDVGAGGEICVTRRVARWLQRNKAVLRHGCTVEHIGQHRVAQLNIMVDVFDVLPAGLESRKATFERHWGSRGEPIDVTLDEMGESTSRDWDPSSQEPLDSGYSAA</sequence>
<name>A0AAD5Q9D6_PYTIN</name>
<feature type="transmembrane region" description="Helical" evidence="2">
    <location>
        <begin position="181"/>
        <end position="200"/>
    </location>
</feature>
<feature type="domain" description="Guanylate cyclase" evidence="3">
    <location>
        <begin position="325"/>
        <end position="469"/>
    </location>
</feature>
<dbReference type="AlphaFoldDB" id="A0AAD5Q9D6"/>
<dbReference type="Proteomes" id="UP001209570">
    <property type="component" value="Unassembled WGS sequence"/>
</dbReference>
<evidence type="ECO:0000256" key="1">
    <source>
        <dbReference type="SAM" id="MobiDB-lite"/>
    </source>
</evidence>
<dbReference type="SMART" id="SM00044">
    <property type="entry name" value="CYCc"/>
    <property type="match status" value="1"/>
</dbReference>
<keyword evidence="2" id="KW-0812">Transmembrane</keyword>
<comment type="caution">
    <text evidence="4">The sequence shown here is derived from an EMBL/GenBank/DDBJ whole genome shotgun (WGS) entry which is preliminary data.</text>
</comment>
<dbReference type="EMBL" id="JAKCXM010000212">
    <property type="protein sequence ID" value="KAJ0398547.1"/>
    <property type="molecule type" value="Genomic_DNA"/>
</dbReference>
<gene>
    <name evidence="4" type="ORF">P43SY_003376</name>
</gene>
<feature type="transmembrane region" description="Helical" evidence="2">
    <location>
        <begin position="257"/>
        <end position="280"/>
    </location>
</feature>
<dbReference type="InterPro" id="IPR050697">
    <property type="entry name" value="Adenylyl/Guanylyl_Cyclase_3/4"/>
</dbReference>
<dbReference type="GO" id="GO:0009190">
    <property type="term" value="P:cyclic nucleotide biosynthetic process"/>
    <property type="evidence" value="ECO:0007669"/>
    <property type="project" value="InterPro"/>
</dbReference>
<keyword evidence="2" id="KW-1133">Transmembrane helix</keyword>
<protein>
    <recommendedName>
        <fullName evidence="3">Guanylate cyclase domain-containing protein</fullName>
    </recommendedName>
</protein>
<organism evidence="4 5">
    <name type="scientific">Pythium insidiosum</name>
    <name type="common">Pythiosis disease agent</name>
    <dbReference type="NCBI Taxonomy" id="114742"/>
    <lineage>
        <taxon>Eukaryota</taxon>
        <taxon>Sar</taxon>
        <taxon>Stramenopiles</taxon>
        <taxon>Oomycota</taxon>
        <taxon>Peronosporomycetes</taxon>
        <taxon>Pythiales</taxon>
        <taxon>Pythiaceae</taxon>
        <taxon>Pythium</taxon>
    </lineage>
</organism>
<dbReference type="PANTHER" id="PTHR43081">
    <property type="entry name" value="ADENYLATE CYCLASE, TERMINAL-DIFFERENTIATION SPECIFIC-RELATED"/>
    <property type="match status" value="1"/>
</dbReference>
<keyword evidence="2" id="KW-0472">Membrane</keyword>
<feature type="transmembrane region" description="Helical" evidence="2">
    <location>
        <begin position="6"/>
        <end position="27"/>
    </location>
</feature>
<dbReference type="PROSITE" id="PS50125">
    <property type="entry name" value="GUANYLATE_CYCLASE_2"/>
    <property type="match status" value="1"/>
</dbReference>
<feature type="region of interest" description="Disordered" evidence="1">
    <location>
        <begin position="543"/>
        <end position="573"/>
    </location>
</feature>
<dbReference type="GO" id="GO:0035556">
    <property type="term" value="P:intracellular signal transduction"/>
    <property type="evidence" value="ECO:0007669"/>
    <property type="project" value="InterPro"/>
</dbReference>
<dbReference type="SUPFAM" id="SSF55073">
    <property type="entry name" value="Nucleotide cyclase"/>
    <property type="match status" value="1"/>
</dbReference>
<feature type="transmembrane region" description="Helical" evidence="2">
    <location>
        <begin position="147"/>
        <end position="169"/>
    </location>
</feature>
<dbReference type="Gene3D" id="3.30.70.1230">
    <property type="entry name" value="Nucleotide cyclase"/>
    <property type="match status" value="1"/>
</dbReference>
<feature type="transmembrane region" description="Helical" evidence="2">
    <location>
        <begin position="100"/>
        <end position="126"/>
    </location>
</feature>
<evidence type="ECO:0000259" key="3">
    <source>
        <dbReference type="PROSITE" id="PS50125"/>
    </source>
</evidence>
<keyword evidence="5" id="KW-1185">Reference proteome</keyword>
<feature type="transmembrane region" description="Helical" evidence="2">
    <location>
        <begin position="229"/>
        <end position="251"/>
    </location>
</feature>
<evidence type="ECO:0000256" key="2">
    <source>
        <dbReference type="SAM" id="Phobius"/>
    </source>
</evidence>
<dbReference type="Pfam" id="PF00211">
    <property type="entry name" value="Guanylate_cyc"/>
    <property type="match status" value="1"/>
</dbReference>
<evidence type="ECO:0000313" key="5">
    <source>
        <dbReference type="Proteomes" id="UP001209570"/>
    </source>
</evidence>
<accession>A0AAD5Q9D6</accession>
<dbReference type="PANTHER" id="PTHR43081:SF1">
    <property type="entry name" value="ADENYLATE CYCLASE, TERMINAL-DIFFERENTIATION SPECIFIC"/>
    <property type="match status" value="1"/>
</dbReference>
<dbReference type="InterPro" id="IPR029787">
    <property type="entry name" value="Nucleotide_cyclase"/>
</dbReference>
<reference evidence="4" key="1">
    <citation type="submission" date="2021-12" db="EMBL/GenBank/DDBJ databases">
        <title>Prjna785345.</title>
        <authorList>
            <person name="Rujirawat T."/>
            <person name="Krajaejun T."/>
        </authorList>
    </citation>
    <scope>NUCLEOTIDE SEQUENCE</scope>
    <source>
        <strain evidence="4">Pi057C3</strain>
    </source>
</reference>
<feature type="transmembrane region" description="Helical" evidence="2">
    <location>
        <begin position="39"/>
        <end position="60"/>
    </location>
</feature>
<dbReference type="InterPro" id="IPR001054">
    <property type="entry name" value="A/G_cyclase"/>
</dbReference>